<name>A0A9D1L611_9FIRM</name>
<reference evidence="1" key="1">
    <citation type="submission" date="2020-10" db="EMBL/GenBank/DDBJ databases">
        <authorList>
            <person name="Gilroy R."/>
        </authorList>
    </citation>
    <scope>NUCLEOTIDE SEQUENCE</scope>
    <source>
        <strain evidence="1">ChiHcec3-6078</strain>
    </source>
</reference>
<organism evidence="1 2">
    <name type="scientific">Candidatus Allocopromorpha excrementigallinarum</name>
    <dbReference type="NCBI Taxonomy" id="2840742"/>
    <lineage>
        <taxon>Bacteria</taxon>
        <taxon>Bacillati</taxon>
        <taxon>Bacillota</taxon>
        <taxon>Clostridia</taxon>
        <taxon>Eubacteriales</taxon>
        <taxon>Eubacteriaceae</taxon>
        <taxon>Eubacteriaceae incertae sedis</taxon>
        <taxon>Candidatus Allocopromorpha</taxon>
    </lineage>
</organism>
<evidence type="ECO:0000313" key="2">
    <source>
        <dbReference type="Proteomes" id="UP000824090"/>
    </source>
</evidence>
<gene>
    <name evidence="1" type="ORF">IAC50_03110</name>
</gene>
<proteinExistence type="predicted"/>
<accession>A0A9D1L611</accession>
<evidence type="ECO:0000313" key="1">
    <source>
        <dbReference type="EMBL" id="HIU25475.1"/>
    </source>
</evidence>
<sequence length="413" mass="47876">MEKSKEQQIYEKVFAPVAMDFACWVTDEAVKRGVKRLYFLARDGYQSFLAADFMVKKRGLPLDCRYLEGSRYAWRLPEYALLEEEKILDRICIGGIDVTLRKILRRGGLTEEEAEKTASSAGLKEILDRKLSYSETRQMAKRLSGNPLLISYIKEHSERAYESVIGYFRQEGLFEDINFAVADSGWTGSVQQTLSRLLDSARPGAGREVEGYYFGLYELPAEADPKKYHVFFFRPYKDTGKKSRFSNCLFEAVFSEERGQTVGYERKEGRFSPVRETEFNPNRDRIAANVSCLREQLRTWDYRGTDTKLHMKRLLRLMSHPEEDEAEIMGSYLFSDDVWGSSLQKVARDLTEAEIKTHHPLKRLMLMKGGRGVFKDSAWIEGSIVKNGRNTGRHLFNARLYKKLIYLRKKRKS</sequence>
<dbReference type="AlphaFoldDB" id="A0A9D1L611"/>
<comment type="caution">
    <text evidence="1">The sequence shown here is derived from an EMBL/GenBank/DDBJ whole genome shotgun (WGS) entry which is preliminary data.</text>
</comment>
<protein>
    <submittedName>
        <fullName evidence="1">Uncharacterized protein</fullName>
    </submittedName>
</protein>
<dbReference type="Proteomes" id="UP000824090">
    <property type="component" value="Unassembled WGS sequence"/>
</dbReference>
<dbReference type="EMBL" id="DVMP01000065">
    <property type="protein sequence ID" value="HIU25475.1"/>
    <property type="molecule type" value="Genomic_DNA"/>
</dbReference>
<reference evidence="1" key="2">
    <citation type="journal article" date="2021" name="PeerJ">
        <title>Extensive microbial diversity within the chicken gut microbiome revealed by metagenomics and culture.</title>
        <authorList>
            <person name="Gilroy R."/>
            <person name="Ravi A."/>
            <person name="Getino M."/>
            <person name="Pursley I."/>
            <person name="Horton D.L."/>
            <person name="Alikhan N.F."/>
            <person name="Baker D."/>
            <person name="Gharbi K."/>
            <person name="Hall N."/>
            <person name="Watson M."/>
            <person name="Adriaenssens E.M."/>
            <person name="Foster-Nyarko E."/>
            <person name="Jarju S."/>
            <person name="Secka A."/>
            <person name="Antonio M."/>
            <person name="Oren A."/>
            <person name="Chaudhuri R.R."/>
            <person name="La Ragione R."/>
            <person name="Hildebrand F."/>
            <person name="Pallen M.J."/>
        </authorList>
    </citation>
    <scope>NUCLEOTIDE SEQUENCE</scope>
    <source>
        <strain evidence="1">ChiHcec3-6078</strain>
    </source>
</reference>